<dbReference type="AlphaFoldDB" id="A0A450WNI9"/>
<accession>A0A450WNI9</accession>
<protein>
    <submittedName>
        <fullName evidence="1">Uncharacterized protein</fullName>
    </submittedName>
</protein>
<evidence type="ECO:0000313" key="2">
    <source>
        <dbReference type="EMBL" id="VFK33090.1"/>
    </source>
</evidence>
<sequence>MGRERCIESAENESEPFRMFGLNSLSKVSEKQKFRKNRCLRKEHPVWILARSANMFFPVLKNNSRPLCLKLRIIIQYNNRATVTRNVTILNSRIKYFA</sequence>
<dbReference type="EMBL" id="CAADFP010000191">
    <property type="protein sequence ID" value="VFK33090.1"/>
    <property type="molecule type" value="Genomic_DNA"/>
</dbReference>
<dbReference type="EMBL" id="CAADFM010000201">
    <property type="protein sequence ID" value="VFK18568.1"/>
    <property type="molecule type" value="Genomic_DNA"/>
</dbReference>
<organism evidence="1">
    <name type="scientific">Candidatus Kentrum sp. LPFa</name>
    <dbReference type="NCBI Taxonomy" id="2126335"/>
    <lineage>
        <taxon>Bacteria</taxon>
        <taxon>Pseudomonadati</taxon>
        <taxon>Pseudomonadota</taxon>
        <taxon>Gammaproteobacteria</taxon>
        <taxon>Candidatus Kentrum</taxon>
    </lineage>
</organism>
<proteinExistence type="predicted"/>
<evidence type="ECO:0000313" key="1">
    <source>
        <dbReference type="EMBL" id="VFK18568.1"/>
    </source>
</evidence>
<reference evidence="1" key="1">
    <citation type="submission" date="2019-02" db="EMBL/GenBank/DDBJ databases">
        <authorList>
            <person name="Gruber-Vodicka R. H."/>
            <person name="Seah K. B. B."/>
        </authorList>
    </citation>
    <scope>NUCLEOTIDE SEQUENCE</scope>
    <source>
        <strain evidence="1">BECK_S312</strain>
        <strain evidence="2">BECK_S426</strain>
    </source>
</reference>
<name>A0A450WNI9_9GAMM</name>
<gene>
    <name evidence="1" type="ORF">BECKLPF1236A_GA0070988_102018</name>
    <name evidence="2" type="ORF">BECKLPF1236C_GA0070990_101918</name>
</gene>